<dbReference type="Proteomes" id="UP001234297">
    <property type="component" value="Chromosome 4"/>
</dbReference>
<gene>
    <name evidence="1" type="ORF">MRB53_014569</name>
</gene>
<evidence type="ECO:0000313" key="1">
    <source>
        <dbReference type="EMBL" id="KAJ8618383.1"/>
    </source>
</evidence>
<dbReference type="EMBL" id="CM056812">
    <property type="protein sequence ID" value="KAJ8618383.1"/>
    <property type="molecule type" value="Genomic_DNA"/>
</dbReference>
<reference evidence="1 2" key="1">
    <citation type="journal article" date="2022" name="Hortic Res">
        <title>A haplotype resolved chromosomal level avocado genome allows analysis of novel avocado genes.</title>
        <authorList>
            <person name="Nath O."/>
            <person name="Fletcher S.J."/>
            <person name="Hayward A."/>
            <person name="Shaw L.M."/>
            <person name="Masouleh A.K."/>
            <person name="Furtado A."/>
            <person name="Henry R.J."/>
            <person name="Mitter N."/>
        </authorList>
    </citation>
    <scope>NUCLEOTIDE SEQUENCE [LARGE SCALE GENOMIC DNA]</scope>
    <source>
        <strain evidence="2">cv. Hass</strain>
    </source>
</reference>
<evidence type="ECO:0000313" key="2">
    <source>
        <dbReference type="Proteomes" id="UP001234297"/>
    </source>
</evidence>
<keyword evidence="2" id="KW-1185">Reference proteome</keyword>
<protein>
    <submittedName>
        <fullName evidence="1">Uncharacterized protein</fullName>
    </submittedName>
</protein>
<accession>A0ACC2KB73</accession>
<proteinExistence type="predicted"/>
<name>A0ACC2KB73_PERAE</name>
<organism evidence="1 2">
    <name type="scientific">Persea americana</name>
    <name type="common">Avocado</name>
    <dbReference type="NCBI Taxonomy" id="3435"/>
    <lineage>
        <taxon>Eukaryota</taxon>
        <taxon>Viridiplantae</taxon>
        <taxon>Streptophyta</taxon>
        <taxon>Embryophyta</taxon>
        <taxon>Tracheophyta</taxon>
        <taxon>Spermatophyta</taxon>
        <taxon>Magnoliopsida</taxon>
        <taxon>Magnoliidae</taxon>
        <taxon>Laurales</taxon>
        <taxon>Lauraceae</taxon>
        <taxon>Persea</taxon>
    </lineage>
</organism>
<sequence>MKEAFEKCDYEHTLFIKNNKEGKVLIVSLYVDDLIFTGNDESMFEEFKHSMKHEFDMIDLGKMRYFLGLENPPCLFVMEVRMARDMEEGILSMVSLDSMERMGNFPEGFLEGFRAAMPREGECRLRKSLELEP</sequence>
<comment type="caution">
    <text evidence="1">The sequence shown here is derived from an EMBL/GenBank/DDBJ whole genome shotgun (WGS) entry which is preliminary data.</text>
</comment>